<evidence type="ECO:0000256" key="1">
    <source>
        <dbReference type="SAM" id="MobiDB-lite"/>
    </source>
</evidence>
<name>A0A1B6H5Z1_9HEMI</name>
<accession>A0A1B6H5Z1</accession>
<protein>
    <submittedName>
        <fullName evidence="2">Uncharacterized protein</fullName>
    </submittedName>
</protein>
<gene>
    <name evidence="2" type="ORF">g.22198</name>
</gene>
<feature type="non-terminal residue" evidence="2">
    <location>
        <position position="1"/>
    </location>
</feature>
<organism evidence="2">
    <name type="scientific">Homalodisca liturata</name>
    <dbReference type="NCBI Taxonomy" id="320908"/>
    <lineage>
        <taxon>Eukaryota</taxon>
        <taxon>Metazoa</taxon>
        <taxon>Ecdysozoa</taxon>
        <taxon>Arthropoda</taxon>
        <taxon>Hexapoda</taxon>
        <taxon>Insecta</taxon>
        <taxon>Pterygota</taxon>
        <taxon>Neoptera</taxon>
        <taxon>Paraneoptera</taxon>
        <taxon>Hemiptera</taxon>
        <taxon>Auchenorrhyncha</taxon>
        <taxon>Membracoidea</taxon>
        <taxon>Cicadellidae</taxon>
        <taxon>Cicadellinae</taxon>
        <taxon>Proconiini</taxon>
        <taxon>Homalodisca</taxon>
    </lineage>
</organism>
<dbReference type="EMBL" id="GECU01037594">
    <property type="protein sequence ID" value="JAS70112.1"/>
    <property type="molecule type" value="Transcribed_RNA"/>
</dbReference>
<sequence>LLSGKIREGLFNDSGNESTHNEIAKDNNLLNMINLDMTEITNLSMYQYNNTDIKSSTCFHNTHTNSPKPANENNSNPFDLNSDATTTVNNSLCFNEIIHDSTNSKSNKFNFKNIFKS</sequence>
<proteinExistence type="predicted"/>
<reference evidence="2" key="1">
    <citation type="submission" date="2015-11" db="EMBL/GenBank/DDBJ databases">
        <title>De novo transcriptome assembly of four potential Pierce s Disease insect vectors from Arizona vineyards.</title>
        <authorList>
            <person name="Tassone E.E."/>
        </authorList>
    </citation>
    <scope>NUCLEOTIDE SEQUENCE</scope>
</reference>
<evidence type="ECO:0000313" key="2">
    <source>
        <dbReference type="EMBL" id="JAS70112.1"/>
    </source>
</evidence>
<feature type="non-terminal residue" evidence="2">
    <location>
        <position position="117"/>
    </location>
</feature>
<feature type="region of interest" description="Disordered" evidence="1">
    <location>
        <begin position="60"/>
        <end position="82"/>
    </location>
</feature>
<dbReference type="AlphaFoldDB" id="A0A1B6H5Z1"/>